<dbReference type="PANTHER" id="PTHR47637">
    <property type="entry name" value="CHAPERONE SURA"/>
    <property type="match status" value="1"/>
</dbReference>
<keyword evidence="4 7" id="KW-0697">Rotamase</keyword>
<comment type="catalytic activity">
    <reaction evidence="7">
        <text>[protein]-peptidylproline (omega=180) = [protein]-peptidylproline (omega=0)</text>
        <dbReference type="Rhea" id="RHEA:16237"/>
        <dbReference type="Rhea" id="RHEA-COMP:10747"/>
        <dbReference type="Rhea" id="RHEA-COMP:10748"/>
        <dbReference type="ChEBI" id="CHEBI:83833"/>
        <dbReference type="ChEBI" id="CHEBI:83834"/>
        <dbReference type="EC" id="5.2.1.8"/>
    </reaction>
</comment>
<comment type="caution">
    <text evidence="9">The sequence shown here is derived from an EMBL/GenBank/DDBJ whole genome shotgun (WGS) entry which is preliminary data.</text>
</comment>
<keyword evidence="6 7" id="KW-0413">Isomerase</keyword>
<organism evidence="9 10">
    <name type="scientific">Chitiniphilus shinanonensis</name>
    <dbReference type="NCBI Taxonomy" id="553088"/>
    <lineage>
        <taxon>Bacteria</taxon>
        <taxon>Pseudomonadati</taxon>
        <taxon>Pseudomonadota</taxon>
        <taxon>Betaproteobacteria</taxon>
        <taxon>Neisseriales</taxon>
        <taxon>Chitinibacteraceae</taxon>
        <taxon>Chitiniphilus</taxon>
    </lineage>
</organism>
<dbReference type="SUPFAM" id="SSF54534">
    <property type="entry name" value="FKBP-like"/>
    <property type="match status" value="2"/>
</dbReference>
<proteinExistence type="inferred from homology"/>
<evidence type="ECO:0000259" key="8">
    <source>
        <dbReference type="PROSITE" id="PS50198"/>
    </source>
</evidence>
<evidence type="ECO:0000256" key="5">
    <source>
        <dbReference type="ARBA" id="ARBA00023186"/>
    </source>
</evidence>
<accession>A0ABQ6BQX6</accession>
<protein>
    <recommendedName>
        <fullName evidence="7">Chaperone SurA</fullName>
    </recommendedName>
    <alternativeName>
        <fullName evidence="7">Peptidyl-prolyl cis-trans isomerase SurA</fullName>
        <shortName evidence="7">PPIase SurA</shortName>
        <ecNumber evidence="7">5.2.1.8</ecNumber>
    </alternativeName>
    <alternativeName>
        <fullName evidence="7">Rotamase SurA</fullName>
    </alternativeName>
</protein>
<dbReference type="InterPro" id="IPR000297">
    <property type="entry name" value="PPIase_PpiC"/>
</dbReference>
<dbReference type="RefSeq" id="WP_157236077.1">
    <property type="nucleotide sequence ID" value="NZ_BAABUF010000002.1"/>
</dbReference>
<keyword evidence="3 7" id="KW-0574">Periplasm</keyword>
<dbReference type="PANTHER" id="PTHR47637:SF1">
    <property type="entry name" value="CHAPERONE SURA"/>
    <property type="match status" value="1"/>
</dbReference>
<dbReference type="Pfam" id="PF13616">
    <property type="entry name" value="Rotamase_3"/>
    <property type="match status" value="1"/>
</dbReference>
<evidence type="ECO:0000256" key="2">
    <source>
        <dbReference type="ARBA" id="ARBA00022737"/>
    </source>
</evidence>
<comment type="subcellular location">
    <subcellularLocation>
        <location evidence="7">Periplasm</location>
    </subcellularLocation>
    <text evidence="7">Is capable of associating with the outer membrane.</text>
</comment>
<evidence type="ECO:0000256" key="3">
    <source>
        <dbReference type="ARBA" id="ARBA00022764"/>
    </source>
</evidence>
<dbReference type="PROSITE" id="PS50198">
    <property type="entry name" value="PPIC_PPIASE_2"/>
    <property type="match status" value="2"/>
</dbReference>
<evidence type="ECO:0000256" key="7">
    <source>
        <dbReference type="HAMAP-Rule" id="MF_01183"/>
    </source>
</evidence>
<dbReference type="SUPFAM" id="SSF109998">
    <property type="entry name" value="Triger factor/SurA peptide-binding domain-like"/>
    <property type="match status" value="1"/>
</dbReference>
<dbReference type="EC" id="5.2.1.8" evidence="7"/>
<dbReference type="HAMAP" id="MF_01183">
    <property type="entry name" value="Chaperone_SurA"/>
    <property type="match status" value="1"/>
</dbReference>
<feature type="chain" id="PRO_5044940143" description="Chaperone SurA" evidence="7">
    <location>
        <begin position="23"/>
        <end position="428"/>
    </location>
</feature>
<feature type="signal peptide" evidence="7">
    <location>
        <begin position="1"/>
        <end position="22"/>
    </location>
</feature>
<dbReference type="Gene3D" id="1.10.4030.10">
    <property type="entry name" value="Porin chaperone SurA, peptide-binding domain"/>
    <property type="match status" value="1"/>
</dbReference>
<sequence precursor="true">MKLLQSIFSALALCLVTLAASAQVVTVDRVVAVVNRGAITVGELDARIASVKRNLQGKNVQLPPDDVLRQQVLDRMILDQIQIQYANQIGIRVDDAQLERAISRIAEQNKLSMPEFRAKLEQSGLTWKSFREDIRNEITMARLREREIDNKIFVSDSEVDDYLKLNAGKEEQEFQLSQIMVTVPENASADQIQARRARIVAARQELADGKSFPAVAAQYSDSKEAINGGSLGWRQSGSLPPAMLQLLNDLKVGQITEIIRSPLGFHLFRLDDKREANRREIVEQTHARHILIKTSELVSEADARQKLQQLRDRIVAGASFTDVARGFSEDGSASNGGDLGWVNPGETVPEFEQAMNALKPGEVSPIVRTPFGVHLIQVLERRKQDVTEERERFRVRMAIKQRKADEAFDDWLRQARDRAYVNVRLNDD</sequence>
<keyword evidence="5 7" id="KW-0143">Chaperone</keyword>
<dbReference type="InterPro" id="IPR050280">
    <property type="entry name" value="OMP_Chaperone_SurA"/>
</dbReference>
<evidence type="ECO:0000313" key="10">
    <source>
        <dbReference type="Proteomes" id="UP001156836"/>
    </source>
</evidence>
<feature type="domain" description="PpiC" evidence="8">
    <location>
        <begin position="282"/>
        <end position="380"/>
    </location>
</feature>
<reference evidence="10" key="1">
    <citation type="journal article" date="2019" name="Int. J. Syst. Evol. Microbiol.">
        <title>The Global Catalogue of Microorganisms (GCM) 10K type strain sequencing project: providing services to taxonomists for standard genome sequencing and annotation.</title>
        <authorList>
            <consortium name="The Broad Institute Genomics Platform"/>
            <consortium name="The Broad Institute Genome Sequencing Center for Infectious Disease"/>
            <person name="Wu L."/>
            <person name="Ma J."/>
        </authorList>
    </citation>
    <scope>NUCLEOTIDE SEQUENCE [LARGE SCALE GENOMIC DNA]</scope>
    <source>
        <strain evidence="10">NBRC 104970</strain>
    </source>
</reference>
<evidence type="ECO:0000256" key="4">
    <source>
        <dbReference type="ARBA" id="ARBA00023110"/>
    </source>
</evidence>
<dbReference type="InterPro" id="IPR027304">
    <property type="entry name" value="Trigger_fact/SurA_dom_sf"/>
</dbReference>
<dbReference type="Pfam" id="PF09312">
    <property type="entry name" value="SurA_N"/>
    <property type="match status" value="1"/>
</dbReference>
<evidence type="ECO:0000256" key="6">
    <source>
        <dbReference type="ARBA" id="ARBA00023235"/>
    </source>
</evidence>
<dbReference type="Proteomes" id="UP001156836">
    <property type="component" value="Unassembled WGS sequence"/>
</dbReference>
<dbReference type="InterPro" id="IPR046357">
    <property type="entry name" value="PPIase_dom_sf"/>
</dbReference>
<gene>
    <name evidence="7 9" type="primary">surA</name>
    <name evidence="9" type="ORF">GCM10007860_07500</name>
</gene>
<dbReference type="Pfam" id="PF00639">
    <property type="entry name" value="Rotamase"/>
    <property type="match status" value="1"/>
</dbReference>
<dbReference type="InterPro" id="IPR023034">
    <property type="entry name" value="PPIase_SurA"/>
</dbReference>
<keyword evidence="1 7" id="KW-0732">Signal</keyword>
<feature type="domain" description="PpiC" evidence="8">
    <location>
        <begin position="171"/>
        <end position="272"/>
    </location>
</feature>
<name>A0ABQ6BQX6_9NEIS</name>
<evidence type="ECO:0000256" key="1">
    <source>
        <dbReference type="ARBA" id="ARBA00022729"/>
    </source>
</evidence>
<comment type="domain">
    <text evidence="7">The PPIase activity resides only in the second parvulin domain. The N-terminal region and the C-terminal tail are necessary and sufficient for the chaperone activity of SurA. The PPIase activity is dispensable for SurA to function as a chaperone. The N-terminal region and the C-terminal tail are also required for porin recognition.</text>
</comment>
<comment type="function">
    <text evidence="7">Chaperone involved in the correct folding and assembly of outer membrane proteins. Recognizes specific patterns of aromatic residues and the orientation of their side chains, which are found more frequently in integral outer membrane proteins. May act in both early periplasmic and late outer membrane-associated steps of protein maturation.</text>
</comment>
<dbReference type="InterPro" id="IPR015391">
    <property type="entry name" value="SurA_N"/>
</dbReference>
<evidence type="ECO:0000313" key="9">
    <source>
        <dbReference type="EMBL" id="GLS03605.1"/>
    </source>
</evidence>
<dbReference type="Gene3D" id="3.10.50.40">
    <property type="match status" value="2"/>
</dbReference>
<dbReference type="EMBL" id="BSOZ01000006">
    <property type="protein sequence ID" value="GLS03605.1"/>
    <property type="molecule type" value="Genomic_DNA"/>
</dbReference>
<keyword evidence="2 7" id="KW-0677">Repeat</keyword>
<keyword evidence="10" id="KW-1185">Reference proteome</keyword>